<dbReference type="FunFam" id="1.10.418.40:FF:000005">
    <property type="entry name" value="Autophagy protein Apg6, putative"/>
    <property type="match status" value="1"/>
</dbReference>
<sequence length="506" mass="57736">MYCQKCRTPVRLDASLEELNPAAFQLLTDSTAPPQQQFPSTTSSRQGRYNYLQDRRDDYHHALQNSQSPTFKRTVPSGRFNHTSAASYAKTGSKENPAMSFVMLTESQVVQTLSHHVEDEKADSPLSQKQTNVVGLRAPDENSLRSHEAEITTRLFEILSARSDIDHPICAECTELLVDGLQKRLGSTTRERDVYVEFLRRTNADIPSDEERLQALEALKVAREDESFSFAELERLEREKALMDQEIAALDEESHELDHTEEVFWRERNLFTVTLSTFQSERDGLDTRYDHDSKQLLRLQRTNVYNDTFCIGHDGYFGTINGLRLGRLSNPLVEWAEINAAWGQACLLLTTIAERLGYSFQGYRLNPMASTSTIEKLDYPQSNSTNDPSHLMRPRITPMELYCTGDLPLGLGFLHRRFDNAMVAFLECLRQLGEFVEHTPTQGTGVNAHGLKMPYDIRKDKIHDTSIKLSFNQEESWTKACKYTLTCCKYLLAHASNVNNAPRRSF</sequence>
<dbReference type="GO" id="GO:0006995">
    <property type="term" value="P:cellular response to nitrogen starvation"/>
    <property type="evidence" value="ECO:0007669"/>
    <property type="project" value="TreeGrafter"/>
</dbReference>
<dbReference type="GO" id="GO:0000045">
    <property type="term" value="P:autophagosome assembly"/>
    <property type="evidence" value="ECO:0007669"/>
    <property type="project" value="TreeGrafter"/>
</dbReference>
<dbReference type="Gene3D" id="1.10.418.40">
    <property type="entry name" value="Autophagy protein 6/Beclin 1"/>
    <property type="match status" value="1"/>
</dbReference>
<evidence type="ECO:0000313" key="5">
    <source>
        <dbReference type="Proteomes" id="UP000250140"/>
    </source>
</evidence>
<protein>
    <submittedName>
        <fullName evidence="4">APG6-domain-containing protein</fullName>
    </submittedName>
</protein>
<reference evidence="4 5" key="1">
    <citation type="journal article" date="2016" name="Nat. Commun.">
        <title>Ectomycorrhizal ecology is imprinted in the genome of the dominant symbiotic fungus Cenococcum geophilum.</title>
        <authorList>
            <consortium name="DOE Joint Genome Institute"/>
            <person name="Peter M."/>
            <person name="Kohler A."/>
            <person name="Ohm R.A."/>
            <person name="Kuo A."/>
            <person name="Krutzmann J."/>
            <person name="Morin E."/>
            <person name="Arend M."/>
            <person name="Barry K.W."/>
            <person name="Binder M."/>
            <person name="Choi C."/>
            <person name="Clum A."/>
            <person name="Copeland A."/>
            <person name="Grisel N."/>
            <person name="Haridas S."/>
            <person name="Kipfer T."/>
            <person name="LaButti K."/>
            <person name="Lindquist E."/>
            <person name="Lipzen A."/>
            <person name="Maire R."/>
            <person name="Meier B."/>
            <person name="Mihaltcheva S."/>
            <person name="Molinier V."/>
            <person name="Murat C."/>
            <person name="Poggeler S."/>
            <person name="Quandt C.A."/>
            <person name="Sperisen C."/>
            <person name="Tritt A."/>
            <person name="Tisserant E."/>
            <person name="Crous P.W."/>
            <person name="Henrissat B."/>
            <person name="Nehls U."/>
            <person name="Egli S."/>
            <person name="Spatafora J.W."/>
            <person name="Grigoriev I.V."/>
            <person name="Martin F.M."/>
        </authorList>
    </citation>
    <scope>NUCLEOTIDE SEQUENCE [LARGE SCALE GENOMIC DNA]</scope>
    <source>
        <strain evidence="4 5">CBS 207.34</strain>
    </source>
</reference>
<dbReference type="PANTHER" id="PTHR12768:SF4">
    <property type="entry name" value="BECLIN-1"/>
    <property type="match status" value="1"/>
</dbReference>
<dbReference type="Pfam" id="PF04111">
    <property type="entry name" value="APG6"/>
    <property type="match status" value="1"/>
</dbReference>
<dbReference type="GO" id="GO:0000423">
    <property type="term" value="P:mitophagy"/>
    <property type="evidence" value="ECO:0007669"/>
    <property type="project" value="TreeGrafter"/>
</dbReference>
<dbReference type="InterPro" id="IPR007243">
    <property type="entry name" value="Atg6/Beclin"/>
</dbReference>
<evidence type="ECO:0000256" key="1">
    <source>
        <dbReference type="ARBA" id="ARBA00005965"/>
    </source>
</evidence>
<dbReference type="Pfam" id="PF17675">
    <property type="entry name" value="APG6_N"/>
    <property type="match status" value="1"/>
</dbReference>
<dbReference type="EMBL" id="KV750543">
    <property type="protein sequence ID" value="OCL04325.1"/>
    <property type="molecule type" value="Genomic_DNA"/>
</dbReference>
<dbReference type="InterPro" id="IPR040455">
    <property type="entry name" value="Atg6_BARA"/>
</dbReference>
<evidence type="ECO:0000313" key="4">
    <source>
        <dbReference type="EMBL" id="OCL04325.1"/>
    </source>
</evidence>
<feature type="domain" description="Atg6 BARA" evidence="2">
    <location>
        <begin position="299"/>
        <end position="497"/>
    </location>
</feature>
<dbReference type="PANTHER" id="PTHR12768">
    <property type="entry name" value="BECLIN 1"/>
    <property type="match status" value="1"/>
</dbReference>
<accession>A0A8E2JNZ6</accession>
<feature type="domain" description="Atg6/beclin coiled-coil" evidence="3">
    <location>
        <begin position="168"/>
        <end position="296"/>
    </location>
</feature>
<dbReference type="AlphaFoldDB" id="A0A8E2JNZ6"/>
<dbReference type="InterPro" id="IPR038274">
    <property type="entry name" value="Atg6/Beclin_C_sf"/>
</dbReference>
<name>A0A8E2JNZ6_9PEZI</name>
<evidence type="ECO:0000259" key="3">
    <source>
        <dbReference type="Pfam" id="PF17675"/>
    </source>
</evidence>
<gene>
    <name evidence="4" type="ORF">AOQ84DRAFT_433532</name>
</gene>
<dbReference type="OrthoDB" id="20368at2759"/>
<organism evidence="4 5">
    <name type="scientific">Glonium stellatum</name>
    <dbReference type="NCBI Taxonomy" id="574774"/>
    <lineage>
        <taxon>Eukaryota</taxon>
        <taxon>Fungi</taxon>
        <taxon>Dikarya</taxon>
        <taxon>Ascomycota</taxon>
        <taxon>Pezizomycotina</taxon>
        <taxon>Dothideomycetes</taxon>
        <taxon>Pleosporomycetidae</taxon>
        <taxon>Gloniales</taxon>
        <taxon>Gloniaceae</taxon>
        <taxon>Glonium</taxon>
    </lineage>
</organism>
<dbReference type="GO" id="GO:0034272">
    <property type="term" value="C:phosphatidylinositol 3-kinase complex, class III, type II"/>
    <property type="evidence" value="ECO:0007669"/>
    <property type="project" value="TreeGrafter"/>
</dbReference>
<dbReference type="GO" id="GO:0000407">
    <property type="term" value="C:phagophore assembly site"/>
    <property type="evidence" value="ECO:0007669"/>
    <property type="project" value="TreeGrafter"/>
</dbReference>
<proteinExistence type="inferred from homology"/>
<dbReference type="Gene3D" id="6.10.250.3110">
    <property type="match status" value="1"/>
</dbReference>
<keyword evidence="5" id="KW-1185">Reference proteome</keyword>
<dbReference type="GO" id="GO:0034271">
    <property type="term" value="C:phosphatidylinositol 3-kinase complex, class III, type I"/>
    <property type="evidence" value="ECO:0007669"/>
    <property type="project" value="TreeGrafter"/>
</dbReference>
<dbReference type="GO" id="GO:0045324">
    <property type="term" value="P:late endosome to vacuole transport"/>
    <property type="evidence" value="ECO:0007669"/>
    <property type="project" value="TreeGrafter"/>
</dbReference>
<evidence type="ECO:0000259" key="2">
    <source>
        <dbReference type="Pfam" id="PF04111"/>
    </source>
</evidence>
<dbReference type="GO" id="GO:0043548">
    <property type="term" value="F:phosphatidylinositol 3-kinase binding"/>
    <property type="evidence" value="ECO:0007669"/>
    <property type="project" value="TreeGrafter"/>
</dbReference>
<comment type="similarity">
    <text evidence="1">Belongs to the beclin family.</text>
</comment>
<dbReference type="GO" id="GO:0030674">
    <property type="term" value="F:protein-macromolecule adaptor activity"/>
    <property type="evidence" value="ECO:0007669"/>
    <property type="project" value="TreeGrafter"/>
</dbReference>
<dbReference type="Proteomes" id="UP000250140">
    <property type="component" value="Unassembled WGS sequence"/>
</dbReference>
<dbReference type="InterPro" id="IPR041691">
    <property type="entry name" value="Atg6/beclin_CC"/>
</dbReference>